<feature type="region of interest" description="Disordered" evidence="8">
    <location>
        <begin position="324"/>
        <end position="360"/>
    </location>
</feature>
<evidence type="ECO:0000256" key="3">
    <source>
        <dbReference type="ARBA" id="ARBA00022448"/>
    </source>
</evidence>
<keyword evidence="11" id="KW-1185">Reference proteome</keyword>
<evidence type="ECO:0000256" key="6">
    <source>
        <dbReference type="ARBA" id="ARBA00022840"/>
    </source>
</evidence>
<accession>A0A1H2TMY8</accession>
<dbReference type="Pfam" id="PF08352">
    <property type="entry name" value="oligo_HPY"/>
    <property type="match status" value="1"/>
</dbReference>
<organism evidence="10 11">
    <name type="scientific">Albimonas donghaensis</name>
    <dbReference type="NCBI Taxonomy" id="356660"/>
    <lineage>
        <taxon>Bacteria</taxon>
        <taxon>Pseudomonadati</taxon>
        <taxon>Pseudomonadota</taxon>
        <taxon>Alphaproteobacteria</taxon>
        <taxon>Rhodobacterales</taxon>
        <taxon>Paracoccaceae</taxon>
        <taxon>Albimonas</taxon>
    </lineage>
</organism>
<dbReference type="InterPro" id="IPR013563">
    <property type="entry name" value="Oligopep_ABC_C"/>
</dbReference>
<evidence type="ECO:0000313" key="11">
    <source>
        <dbReference type="Proteomes" id="UP000199118"/>
    </source>
</evidence>
<dbReference type="InterPro" id="IPR003593">
    <property type="entry name" value="AAA+_ATPase"/>
</dbReference>
<keyword evidence="3" id="KW-0813">Transport</keyword>
<proteinExistence type="inferred from homology"/>
<reference evidence="10 11" key="1">
    <citation type="submission" date="2016-10" db="EMBL/GenBank/DDBJ databases">
        <authorList>
            <person name="de Groot N.N."/>
        </authorList>
    </citation>
    <scope>NUCLEOTIDE SEQUENCE [LARGE SCALE GENOMIC DNA]</scope>
    <source>
        <strain evidence="10 11">DSM 17890</strain>
    </source>
</reference>
<dbReference type="GO" id="GO:0016887">
    <property type="term" value="F:ATP hydrolysis activity"/>
    <property type="evidence" value="ECO:0007669"/>
    <property type="project" value="InterPro"/>
</dbReference>
<dbReference type="InterPro" id="IPR027417">
    <property type="entry name" value="P-loop_NTPase"/>
</dbReference>
<dbReference type="SMART" id="SM00382">
    <property type="entry name" value="AAA"/>
    <property type="match status" value="1"/>
</dbReference>
<dbReference type="InterPro" id="IPR003439">
    <property type="entry name" value="ABC_transporter-like_ATP-bd"/>
</dbReference>
<evidence type="ECO:0000256" key="4">
    <source>
        <dbReference type="ARBA" id="ARBA00022475"/>
    </source>
</evidence>
<dbReference type="GO" id="GO:0055085">
    <property type="term" value="P:transmembrane transport"/>
    <property type="evidence" value="ECO:0007669"/>
    <property type="project" value="UniProtKB-ARBA"/>
</dbReference>
<gene>
    <name evidence="10" type="ORF">SAMN05444336_1011054</name>
</gene>
<evidence type="ECO:0000256" key="1">
    <source>
        <dbReference type="ARBA" id="ARBA00004417"/>
    </source>
</evidence>
<evidence type="ECO:0000313" key="10">
    <source>
        <dbReference type="EMBL" id="SDW45333.1"/>
    </source>
</evidence>
<keyword evidence="4" id="KW-1003">Cell membrane</keyword>
<dbReference type="PANTHER" id="PTHR43297:SF2">
    <property type="entry name" value="DIPEPTIDE TRANSPORT ATP-BINDING PROTEIN DPPD"/>
    <property type="match status" value="1"/>
</dbReference>
<feature type="domain" description="ABC transporter" evidence="9">
    <location>
        <begin position="12"/>
        <end position="261"/>
    </location>
</feature>
<keyword evidence="5" id="KW-0547">Nucleotide-binding</keyword>
<dbReference type="GO" id="GO:0005886">
    <property type="term" value="C:plasma membrane"/>
    <property type="evidence" value="ECO:0007669"/>
    <property type="project" value="UniProtKB-SubCell"/>
</dbReference>
<dbReference type="PANTHER" id="PTHR43297">
    <property type="entry name" value="OLIGOPEPTIDE TRANSPORT ATP-BINDING PROTEIN APPD"/>
    <property type="match status" value="1"/>
</dbReference>
<dbReference type="GO" id="GO:0005524">
    <property type="term" value="F:ATP binding"/>
    <property type="evidence" value="ECO:0007669"/>
    <property type="project" value="UniProtKB-KW"/>
</dbReference>
<keyword evidence="6 10" id="KW-0067">ATP-binding</keyword>
<evidence type="ECO:0000256" key="5">
    <source>
        <dbReference type="ARBA" id="ARBA00022741"/>
    </source>
</evidence>
<dbReference type="PROSITE" id="PS50893">
    <property type="entry name" value="ABC_TRANSPORTER_2"/>
    <property type="match status" value="1"/>
</dbReference>
<name>A0A1H2TMY8_9RHOB</name>
<dbReference type="FunFam" id="3.40.50.300:FF:000016">
    <property type="entry name" value="Oligopeptide ABC transporter ATP-binding component"/>
    <property type="match status" value="1"/>
</dbReference>
<keyword evidence="7" id="KW-0472">Membrane</keyword>
<dbReference type="InterPro" id="IPR050388">
    <property type="entry name" value="ABC_Ni/Peptide_Import"/>
</dbReference>
<dbReference type="CDD" id="cd03257">
    <property type="entry name" value="ABC_NikE_OppD_transporters"/>
    <property type="match status" value="1"/>
</dbReference>
<dbReference type="Proteomes" id="UP000199118">
    <property type="component" value="Unassembled WGS sequence"/>
</dbReference>
<dbReference type="Pfam" id="PF00005">
    <property type="entry name" value="ABC_tran"/>
    <property type="match status" value="1"/>
</dbReference>
<dbReference type="SUPFAM" id="SSF52540">
    <property type="entry name" value="P-loop containing nucleoside triphosphate hydrolases"/>
    <property type="match status" value="1"/>
</dbReference>
<protein>
    <submittedName>
        <fullName evidence="10">Peptide/nickel transport system ATP-binding protein</fullName>
    </submittedName>
</protein>
<dbReference type="AlphaFoldDB" id="A0A1H2TMY8"/>
<evidence type="ECO:0000256" key="8">
    <source>
        <dbReference type="SAM" id="MobiDB-lite"/>
    </source>
</evidence>
<feature type="compositionally biased region" description="Low complexity" evidence="8">
    <location>
        <begin position="335"/>
        <end position="345"/>
    </location>
</feature>
<evidence type="ECO:0000256" key="2">
    <source>
        <dbReference type="ARBA" id="ARBA00005417"/>
    </source>
</evidence>
<dbReference type="NCBIfam" id="TIGR01727">
    <property type="entry name" value="oligo_HPY"/>
    <property type="match status" value="1"/>
</dbReference>
<dbReference type="Gene3D" id="3.40.50.300">
    <property type="entry name" value="P-loop containing nucleotide triphosphate hydrolases"/>
    <property type="match status" value="1"/>
</dbReference>
<dbReference type="OrthoDB" id="9802264at2"/>
<evidence type="ECO:0000259" key="9">
    <source>
        <dbReference type="PROSITE" id="PS50893"/>
    </source>
</evidence>
<dbReference type="EMBL" id="FNMZ01000001">
    <property type="protein sequence ID" value="SDW45333.1"/>
    <property type="molecule type" value="Genomic_DNA"/>
</dbReference>
<comment type="subcellular location">
    <subcellularLocation>
        <location evidence="1">Cell inner membrane</location>
        <topology evidence="1">Peripheral membrane protein</topology>
    </subcellularLocation>
</comment>
<dbReference type="STRING" id="356660.SAMN05444336_1011054"/>
<dbReference type="RefSeq" id="WP_092680026.1">
    <property type="nucleotide sequence ID" value="NZ_FNMZ01000001.1"/>
</dbReference>
<dbReference type="GO" id="GO:0015833">
    <property type="term" value="P:peptide transport"/>
    <property type="evidence" value="ECO:0007669"/>
    <property type="project" value="InterPro"/>
</dbReference>
<comment type="similarity">
    <text evidence="2">Belongs to the ABC transporter superfamily.</text>
</comment>
<sequence>MTNPLDPLKPLVSLTGMTIDFDIGRRYVRALHGVDLEVMRGETLGVVGESGCGKSITWLAAAGLLDDRARVGGSVRLAGEEILGAPERRLAAIRGGRVALIFQDPSSSLNPVRRIGWQIGEALRLHRGLRGAEARAEATRLLERVGISNPAQRLDEYPHELSGGMNQRVMIAMALAGEPELLIADEPTTALDATIQAQILDLLDDLRAETGMAMVLISHDLGVISDMCDRVAVMYCGRVVETGPAARVFDAPSHPYTSGLMAALPDIEGPRRRLDAIPGAVPAPHALPPGCAFAPRCAEAGADCAAALPALGPLGGGHLAACLRRGPDARPREGAPASSAAPHADAQARRAARQPAEARP</sequence>
<evidence type="ECO:0000256" key="7">
    <source>
        <dbReference type="ARBA" id="ARBA00023136"/>
    </source>
</evidence>